<sequence length="67" mass="8032">VENTLGLTGYRPVHELLKRERRKAAKGVPKFRGRKPAKTLQEYKYENKRLKMEVELLRDFLQSTERM</sequence>
<dbReference type="Proteomes" id="UP000284751">
    <property type="component" value="Unassembled WGS sequence"/>
</dbReference>
<organism evidence="1 2">
    <name type="scientific">[Clostridium] leptum</name>
    <dbReference type="NCBI Taxonomy" id="1535"/>
    <lineage>
        <taxon>Bacteria</taxon>
        <taxon>Bacillati</taxon>
        <taxon>Bacillota</taxon>
        <taxon>Clostridia</taxon>
        <taxon>Eubacteriales</taxon>
        <taxon>Oscillospiraceae</taxon>
        <taxon>Oscillospiraceae incertae sedis</taxon>
    </lineage>
</organism>
<protein>
    <submittedName>
        <fullName evidence="1">Transposase</fullName>
    </submittedName>
</protein>
<proteinExistence type="predicted"/>
<dbReference type="AlphaFoldDB" id="A0A412AQA9"/>
<accession>A0A412AQA9</accession>
<dbReference type="EMBL" id="QRTC01000110">
    <property type="protein sequence ID" value="RGQ33017.1"/>
    <property type="molecule type" value="Genomic_DNA"/>
</dbReference>
<reference evidence="1 2" key="1">
    <citation type="submission" date="2018-08" db="EMBL/GenBank/DDBJ databases">
        <title>A genome reference for cultivated species of the human gut microbiota.</title>
        <authorList>
            <person name="Zou Y."/>
            <person name="Xue W."/>
            <person name="Luo G."/>
        </authorList>
    </citation>
    <scope>NUCLEOTIDE SEQUENCE [LARGE SCALE GENOMIC DNA]</scope>
    <source>
        <strain evidence="1 2">AF28-26</strain>
    </source>
</reference>
<evidence type="ECO:0000313" key="1">
    <source>
        <dbReference type="EMBL" id="RGQ33017.1"/>
    </source>
</evidence>
<comment type="caution">
    <text evidence="1">The sequence shown here is derived from an EMBL/GenBank/DDBJ whole genome shotgun (WGS) entry which is preliminary data.</text>
</comment>
<feature type="non-terminal residue" evidence="1">
    <location>
        <position position="1"/>
    </location>
</feature>
<evidence type="ECO:0000313" key="2">
    <source>
        <dbReference type="Proteomes" id="UP000284751"/>
    </source>
</evidence>
<gene>
    <name evidence="1" type="ORF">DWY99_14140</name>
</gene>
<name>A0A412AQA9_9FIRM</name>